<dbReference type="Proteomes" id="UP001519460">
    <property type="component" value="Unassembled WGS sequence"/>
</dbReference>
<evidence type="ECO:0000313" key="2">
    <source>
        <dbReference type="Proteomes" id="UP001519460"/>
    </source>
</evidence>
<proteinExistence type="predicted"/>
<accession>A0ABD0J1C4</accession>
<sequence>MGPTTRSMLTFLKTTVEEITRTQDPIQKTFLTDRSHLPIWRKVFLTRYVGEFRPSGVHCVWEDYGPKHTPFKETIDIDEKCLPPTLHQTTFRLYGKGKKLLTVHIYYTRCNILVQGRACIGWAKREFNRLRSIVHILHTMGEAARDQLALPRGCALFCDDNTTSLSQGTAGSTAPSTASSDDNKQHYLYCFAILQLVDWHYCINSAS</sequence>
<name>A0ABD0J1C4_9CAEN</name>
<dbReference type="AlphaFoldDB" id="A0ABD0J1C4"/>
<keyword evidence="2" id="KW-1185">Reference proteome</keyword>
<gene>
    <name evidence="1" type="ORF">BaRGS_00040035</name>
</gene>
<reference evidence="1 2" key="1">
    <citation type="journal article" date="2023" name="Sci. Data">
        <title>Genome assembly of the Korean intertidal mud-creeper Batillaria attramentaria.</title>
        <authorList>
            <person name="Patra A.K."/>
            <person name="Ho P.T."/>
            <person name="Jun S."/>
            <person name="Lee S.J."/>
            <person name="Kim Y."/>
            <person name="Won Y.J."/>
        </authorList>
    </citation>
    <scope>NUCLEOTIDE SEQUENCE [LARGE SCALE GENOMIC DNA]</scope>
    <source>
        <strain evidence="1">Wonlab-2016</strain>
    </source>
</reference>
<evidence type="ECO:0000313" key="1">
    <source>
        <dbReference type="EMBL" id="KAK7449350.1"/>
    </source>
</evidence>
<comment type="caution">
    <text evidence="1">The sequence shown here is derived from an EMBL/GenBank/DDBJ whole genome shotgun (WGS) entry which is preliminary data.</text>
</comment>
<evidence type="ECO:0008006" key="3">
    <source>
        <dbReference type="Google" id="ProtNLM"/>
    </source>
</evidence>
<protein>
    <recommendedName>
        <fullName evidence="3">PiggyBac transposable element-derived protein domain-containing protein</fullName>
    </recommendedName>
</protein>
<dbReference type="EMBL" id="JACVVK020000752">
    <property type="protein sequence ID" value="KAK7449350.1"/>
    <property type="molecule type" value="Genomic_DNA"/>
</dbReference>
<organism evidence="1 2">
    <name type="scientific">Batillaria attramentaria</name>
    <dbReference type="NCBI Taxonomy" id="370345"/>
    <lineage>
        <taxon>Eukaryota</taxon>
        <taxon>Metazoa</taxon>
        <taxon>Spiralia</taxon>
        <taxon>Lophotrochozoa</taxon>
        <taxon>Mollusca</taxon>
        <taxon>Gastropoda</taxon>
        <taxon>Caenogastropoda</taxon>
        <taxon>Sorbeoconcha</taxon>
        <taxon>Cerithioidea</taxon>
        <taxon>Batillariidae</taxon>
        <taxon>Batillaria</taxon>
    </lineage>
</organism>